<dbReference type="GO" id="GO:0006891">
    <property type="term" value="P:intra-Golgi vesicle-mediated transport"/>
    <property type="evidence" value="ECO:0007669"/>
    <property type="project" value="TreeGrafter"/>
</dbReference>
<keyword evidence="6 9" id="KW-0175">Coiled coil</keyword>
<dbReference type="GO" id="GO:0000149">
    <property type="term" value="F:SNARE binding"/>
    <property type="evidence" value="ECO:0007669"/>
    <property type="project" value="TreeGrafter"/>
</dbReference>
<dbReference type="SUPFAM" id="SSF47661">
    <property type="entry name" value="t-snare proteins"/>
    <property type="match status" value="1"/>
</dbReference>
<dbReference type="GO" id="GO:0005829">
    <property type="term" value="C:cytosol"/>
    <property type="evidence" value="ECO:0007669"/>
    <property type="project" value="GOC"/>
</dbReference>
<dbReference type="GO" id="GO:0048280">
    <property type="term" value="P:vesicle fusion with Golgi apparatus"/>
    <property type="evidence" value="ECO:0007669"/>
    <property type="project" value="TreeGrafter"/>
</dbReference>
<dbReference type="InterPro" id="IPR007705">
    <property type="entry name" value="Vesicle_trsprt_v-SNARE_N"/>
</dbReference>
<keyword evidence="5 10" id="KW-1133">Transmembrane helix</keyword>
<evidence type="ECO:0000256" key="4">
    <source>
        <dbReference type="ARBA" id="ARBA00022927"/>
    </source>
</evidence>
<dbReference type="Gene3D" id="1.20.58.400">
    <property type="entry name" value="t-snare proteins"/>
    <property type="match status" value="1"/>
</dbReference>
<dbReference type="InterPro" id="IPR027027">
    <property type="entry name" value="GOSR2/Membrin/Bos1"/>
</dbReference>
<keyword evidence="2" id="KW-0813">Transport</keyword>
<dbReference type="GO" id="GO:0016236">
    <property type="term" value="P:macroautophagy"/>
    <property type="evidence" value="ECO:0007669"/>
    <property type="project" value="TreeGrafter"/>
</dbReference>
<evidence type="ECO:0000256" key="8">
    <source>
        <dbReference type="ARBA" id="ARBA00060376"/>
    </source>
</evidence>
<keyword evidence="4" id="KW-0653">Protein transport</keyword>
<reference evidence="12" key="1">
    <citation type="submission" date="2022-01" db="EMBL/GenBank/DDBJ databases">
        <authorList>
            <person name="King R."/>
        </authorList>
    </citation>
    <scope>NUCLEOTIDE SEQUENCE</scope>
</reference>
<dbReference type="FunFam" id="1.20.58.400:FF:000001">
    <property type="entry name" value="Vesicle transport through interaction with t-SNAREs homolog 1A"/>
    <property type="match status" value="1"/>
</dbReference>
<dbReference type="Pfam" id="PF05008">
    <property type="entry name" value="V-SNARE"/>
    <property type="match status" value="1"/>
</dbReference>
<organism evidence="12 13">
    <name type="scientific">Nezara viridula</name>
    <name type="common">Southern green stink bug</name>
    <name type="synonym">Cimex viridulus</name>
    <dbReference type="NCBI Taxonomy" id="85310"/>
    <lineage>
        <taxon>Eukaryota</taxon>
        <taxon>Metazoa</taxon>
        <taxon>Ecdysozoa</taxon>
        <taxon>Arthropoda</taxon>
        <taxon>Hexapoda</taxon>
        <taxon>Insecta</taxon>
        <taxon>Pterygota</taxon>
        <taxon>Neoptera</taxon>
        <taxon>Paraneoptera</taxon>
        <taxon>Hemiptera</taxon>
        <taxon>Heteroptera</taxon>
        <taxon>Panheteroptera</taxon>
        <taxon>Pentatomomorpha</taxon>
        <taxon>Pentatomoidea</taxon>
        <taxon>Pentatomidae</taxon>
        <taxon>Pentatominae</taxon>
        <taxon>Nezara</taxon>
    </lineage>
</organism>
<feature type="transmembrane region" description="Helical" evidence="10">
    <location>
        <begin position="195"/>
        <end position="216"/>
    </location>
</feature>
<feature type="coiled-coil region" evidence="9">
    <location>
        <begin position="34"/>
        <end position="175"/>
    </location>
</feature>
<evidence type="ECO:0000256" key="5">
    <source>
        <dbReference type="ARBA" id="ARBA00022989"/>
    </source>
</evidence>
<evidence type="ECO:0000256" key="6">
    <source>
        <dbReference type="ARBA" id="ARBA00023054"/>
    </source>
</evidence>
<evidence type="ECO:0000256" key="9">
    <source>
        <dbReference type="SAM" id="Coils"/>
    </source>
</evidence>
<evidence type="ECO:0000256" key="1">
    <source>
        <dbReference type="ARBA" id="ARBA00006108"/>
    </source>
</evidence>
<keyword evidence="7 10" id="KW-0472">Membrane</keyword>
<dbReference type="InterPro" id="IPR038407">
    <property type="entry name" value="v-SNARE_N_sf"/>
</dbReference>
<dbReference type="GO" id="GO:0042147">
    <property type="term" value="P:retrograde transport, endosome to Golgi"/>
    <property type="evidence" value="ECO:0007669"/>
    <property type="project" value="TreeGrafter"/>
</dbReference>
<comment type="subcellular location">
    <subcellularLocation>
        <location evidence="8">Prevacuolar compartment membrane</location>
        <topology evidence="8">Single-pass type IV membrane protein</topology>
    </subcellularLocation>
</comment>
<evidence type="ECO:0000259" key="11">
    <source>
        <dbReference type="Pfam" id="PF05008"/>
    </source>
</evidence>
<dbReference type="PANTHER" id="PTHR21230">
    <property type="entry name" value="VESICLE TRANSPORT V-SNARE PROTEIN VTI1-RELATED"/>
    <property type="match status" value="1"/>
</dbReference>
<dbReference type="GO" id="GO:0031201">
    <property type="term" value="C:SNARE complex"/>
    <property type="evidence" value="ECO:0007669"/>
    <property type="project" value="TreeGrafter"/>
</dbReference>
<evidence type="ECO:0000256" key="2">
    <source>
        <dbReference type="ARBA" id="ARBA00022448"/>
    </source>
</evidence>
<dbReference type="GO" id="GO:0005794">
    <property type="term" value="C:Golgi apparatus"/>
    <property type="evidence" value="ECO:0007669"/>
    <property type="project" value="InterPro"/>
</dbReference>
<dbReference type="Gene3D" id="1.20.5.110">
    <property type="match status" value="1"/>
</dbReference>
<dbReference type="FunFam" id="1.20.5.110:FF:000002">
    <property type="entry name" value="Vesicle transport through interaction with t-SNAREsB"/>
    <property type="match status" value="1"/>
</dbReference>
<dbReference type="GO" id="GO:0031902">
    <property type="term" value="C:late endosome membrane"/>
    <property type="evidence" value="ECO:0007669"/>
    <property type="project" value="TreeGrafter"/>
</dbReference>
<dbReference type="Pfam" id="PF12352">
    <property type="entry name" value="V-SNARE_C"/>
    <property type="match status" value="1"/>
</dbReference>
<protein>
    <recommendedName>
        <fullName evidence="11">Vesicle transport v-SNARE N-terminal domain-containing protein</fullName>
    </recommendedName>
</protein>
<evidence type="ECO:0000313" key="12">
    <source>
        <dbReference type="EMBL" id="CAH1405579.1"/>
    </source>
</evidence>
<dbReference type="PANTHER" id="PTHR21230:SF26">
    <property type="entry name" value="VESICLE TRANSPORT THROUGH INTERACTION WITH T-SNARES HOMOLOG 1A"/>
    <property type="match status" value="1"/>
</dbReference>
<accession>A0A9P0MUJ4</accession>
<dbReference type="SUPFAM" id="SSF58038">
    <property type="entry name" value="SNARE fusion complex"/>
    <property type="match status" value="1"/>
</dbReference>
<name>A0A9P0MUJ4_NEZVI</name>
<dbReference type="InterPro" id="IPR010989">
    <property type="entry name" value="SNARE"/>
</dbReference>
<dbReference type="GO" id="GO:0006896">
    <property type="term" value="P:Golgi to vacuole transport"/>
    <property type="evidence" value="ECO:0007669"/>
    <property type="project" value="TreeGrafter"/>
</dbReference>
<gene>
    <name evidence="12" type="ORF">NEZAVI_LOCUS13757</name>
</gene>
<evidence type="ECO:0000256" key="10">
    <source>
        <dbReference type="SAM" id="Phobius"/>
    </source>
</evidence>
<proteinExistence type="inferred from homology"/>
<dbReference type="GO" id="GO:0006886">
    <property type="term" value="P:intracellular protein transport"/>
    <property type="evidence" value="ECO:0007669"/>
    <property type="project" value="InterPro"/>
</dbReference>
<keyword evidence="13" id="KW-1185">Reference proteome</keyword>
<evidence type="ECO:0000256" key="3">
    <source>
        <dbReference type="ARBA" id="ARBA00022692"/>
    </source>
</evidence>
<dbReference type="GO" id="GO:0005484">
    <property type="term" value="F:SNAP receptor activity"/>
    <property type="evidence" value="ECO:0007669"/>
    <property type="project" value="InterPro"/>
</dbReference>
<dbReference type="OrthoDB" id="430637at2759"/>
<dbReference type="Proteomes" id="UP001152798">
    <property type="component" value="Chromosome 6"/>
</dbReference>
<dbReference type="GO" id="GO:0012507">
    <property type="term" value="C:ER to Golgi transport vesicle membrane"/>
    <property type="evidence" value="ECO:0007669"/>
    <property type="project" value="TreeGrafter"/>
</dbReference>
<evidence type="ECO:0000313" key="13">
    <source>
        <dbReference type="Proteomes" id="UP001152798"/>
    </source>
</evidence>
<evidence type="ECO:0000256" key="7">
    <source>
        <dbReference type="ARBA" id="ARBA00023136"/>
    </source>
</evidence>
<dbReference type="AlphaFoldDB" id="A0A9P0MUJ4"/>
<comment type="similarity">
    <text evidence="1">Belongs to the VTI1 family.</text>
</comment>
<keyword evidence="3 10" id="KW-0812">Transmembrane</keyword>
<feature type="domain" description="Vesicle transport v-SNARE N-terminal" evidence="11">
    <location>
        <begin position="1"/>
        <end position="91"/>
    </location>
</feature>
<sequence length="220" mass="25340">MTSLIEQYEQQYAVSTADFTAKIAKLANVERSDRRFLIQELEKQVEELRELLEQMELEVCDVDPTLRPKLKTRVESYRAELVRLEKEFSNASIRKNGGYSGDQNEIFGEISIREEQKQQLLDTSEQIERTNNKLTACYSVLLESEDIGSQVLRDLQCQRETIQKSRARLREADADLSRSTRIMNLMIARSRQHKLIISVIAAVCSLAILVTVYFSVTRSS</sequence>
<dbReference type="PIRSF" id="PIRSF028865">
    <property type="entry name" value="Membrin-2"/>
    <property type="match status" value="1"/>
</dbReference>
<dbReference type="GO" id="GO:0005789">
    <property type="term" value="C:endoplasmic reticulum membrane"/>
    <property type="evidence" value="ECO:0007669"/>
    <property type="project" value="TreeGrafter"/>
</dbReference>
<dbReference type="EMBL" id="OV725082">
    <property type="protein sequence ID" value="CAH1405579.1"/>
    <property type="molecule type" value="Genomic_DNA"/>
</dbReference>